<evidence type="ECO:0000313" key="18">
    <source>
        <dbReference type="EMBL" id="CAD9665418.1"/>
    </source>
</evidence>
<feature type="region of interest" description="Disordered" evidence="14">
    <location>
        <begin position="123"/>
        <end position="149"/>
    </location>
</feature>
<keyword evidence="13" id="KW-0175">Coiled coil</keyword>
<dbReference type="PROSITE" id="PS00018">
    <property type="entry name" value="EF_HAND_1"/>
    <property type="match status" value="2"/>
</dbReference>
<evidence type="ECO:0000256" key="11">
    <source>
        <dbReference type="ARBA" id="ARBA00031360"/>
    </source>
</evidence>
<feature type="transmembrane region" description="Helical" evidence="15">
    <location>
        <begin position="246"/>
        <end position="269"/>
    </location>
</feature>
<comment type="similarity">
    <text evidence="2">Belongs to the LETM1 family.</text>
</comment>
<dbReference type="SUPFAM" id="SSF47473">
    <property type="entry name" value="EF-hand"/>
    <property type="match status" value="1"/>
</dbReference>
<dbReference type="EMBL" id="HBHK01002278">
    <property type="protein sequence ID" value="CAD9665418.1"/>
    <property type="molecule type" value="Transcribed_RNA"/>
</dbReference>
<evidence type="ECO:0000256" key="1">
    <source>
        <dbReference type="ARBA" id="ARBA00004434"/>
    </source>
</evidence>
<dbReference type="SMART" id="SM00054">
    <property type="entry name" value="EFh"/>
    <property type="match status" value="2"/>
</dbReference>
<feature type="coiled-coil region" evidence="13">
    <location>
        <begin position="517"/>
        <end position="556"/>
    </location>
</feature>
<keyword evidence="6" id="KW-0999">Mitochondrion inner membrane</keyword>
<dbReference type="GO" id="GO:0015297">
    <property type="term" value="F:antiporter activity"/>
    <property type="evidence" value="ECO:0007669"/>
    <property type="project" value="UniProtKB-KW"/>
</dbReference>
<dbReference type="InterPro" id="IPR002048">
    <property type="entry name" value="EF_hand_dom"/>
</dbReference>
<evidence type="ECO:0000259" key="16">
    <source>
        <dbReference type="PROSITE" id="PS50222"/>
    </source>
</evidence>
<feature type="compositionally biased region" description="Polar residues" evidence="14">
    <location>
        <begin position="139"/>
        <end position="149"/>
    </location>
</feature>
<keyword evidence="8 15" id="KW-1133">Transmembrane helix</keyword>
<keyword evidence="4" id="KW-0813">Transport</keyword>
<dbReference type="PANTHER" id="PTHR14009">
    <property type="entry name" value="LEUCINE ZIPPER-EF-HAND CONTAINING TRANSMEMBRANE PROTEIN"/>
    <property type="match status" value="1"/>
</dbReference>
<proteinExistence type="inferred from homology"/>
<name>A0A7S2RAE7_9STRA</name>
<organism evidence="18">
    <name type="scientific">Mucochytrium quahogii</name>
    <dbReference type="NCBI Taxonomy" id="96639"/>
    <lineage>
        <taxon>Eukaryota</taxon>
        <taxon>Sar</taxon>
        <taxon>Stramenopiles</taxon>
        <taxon>Bigyra</taxon>
        <taxon>Labyrinthulomycetes</taxon>
        <taxon>Thraustochytrida</taxon>
        <taxon>Thraustochytriidae</taxon>
        <taxon>Mucochytrium</taxon>
    </lineage>
</organism>
<dbReference type="GO" id="GO:0005743">
    <property type="term" value="C:mitochondrial inner membrane"/>
    <property type="evidence" value="ECO:0007669"/>
    <property type="project" value="UniProtKB-SubCell"/>
</dbReference>
<dbReference type="AlphaFoldDB" id="A0A7S2RAE7"/>
<evidence type="ECO:0000256" key="13">
    <source>
        <dbReference type="SAM" id="Coils"/>
    </source>
</evidence>
<dbReference type="PROSITE" id="PS51758">
    <property type="entry name" value="LETM1_RBD"/>
    <property type="match status" value="1"/>
</dbReference>
<keyword evidence="4" id="KW-0050">Antiport</keyword>
<keyword evidence="5 15" id="KW-0812">Transmembrane</keyword>
<feature type="domain" description="EF-hand" evidence="16">
    <location>
        <begin position="754"/>
        <end position="789"/>
    </location>
</feature>
<evidence type="ECO:0000256" key="4">
    <source>
        <dbReference type="ARBA" id="ARBA00022449"/>
    </source>
</evidence>
<evidence type="ECO:0000256" key="8">
    <source>
        <dbReference type="ARBA" id="ARBA00022989"/>
    </source>
</evidence>
<dbReference type="Gene3D" id="1.10.238.10">
    <property type="entry name" value="EF-hand"/>
    <property type="match status" value="1"/>
</dbReference>
<evidence type="ECO:0000256" key="5">
    <source>
        <dbReference type="ARBA" id="ARBA00022692"/>
    </source>
</evidence>
<dbReference type="InterPro" id="IPR033122">
    <property type="entry name" value="LETM1-like_RBD"/>
</dbReference>
<dbReference type="GO" id="GO:0030003">
    <property type="term" value="P:intracellular monoatomic cation homeostasis"/>
    <property type="evidence" value="ECO:0007669"/>
    <property type="project" value="TreeGrafter"/>
</dbReference>
<evidence type="ECO:0000256" key="3">
    <source>
        <dbReference type="ARBA" id="ARBA00020557"/>
    </source>
</evidence>
<dbReference type="CDD" id="cd00051">
    <property type="entry name" value="EFh"/>
    <property type="match status" value="1"/>
</dbReference>
<evidence type="ECO:0000256" key="10">
    <source>
        <dbReference type="ARBA" id="ARBA00023136"/>
    </source>
</evidence>
<keyword evidence="10 15" id="KW-0472">Membrane</keyword>
<evidence type="ECO:0000256" key="12">
    <source>
        <dbReference type="PROSITE-ProRule" id="PRU01094"/>
    </source>
</evidence>
<dbReference type="InterPro" id="IPR044202">
    <property type="entry name" value="LETM1/MDM38-like"/>
</dbReference>
<protein>
    <recommendedName>
        <fullName evidence="3">Mitochondrial proton/calcium exchanger protein</fullName>
    </recommendedName>
    <alternativeName>
        <fullName evidence="11">Leucine zipper-EF-hand-containing transmembrane protein 1</fullName>
    </alternativeName>
</protein>
<feature type="domain" description="EF-hand" evidence="16">
    <location>
        <begin position="715"/>
        <end position="750"/>
    </location>
</feature>
<dbReference type="InterPro" id="IPR018247">
    <property type="entry name" value="EF_Hand_1_Ca_BS"/>
</dbReference>
<dbReference type="PROSITE" id="PS50222">
    <property type="entry name" value="EF_HAND_2"/>
    <property type="match status" value="2"/>
</dbReference>
<keyword evidence="9 12" id="KW-0496">Mitochondrion</keyword>
<dbReference type="PANTHER" id="PTHR14009:SF1">
    <property type="entry name" value="MITOCHONDRIAL PROTON_CALCIUM EXCHANGER PROTEIN"/>
    <property type="match status" value="1"/>
</dbReference>
<accession>A0A7S2RAE7</accession>
<dbReference type="GO" id="GO:0005509">
    <property type="term" value="F:calcium ion binding"/>
    <property type="evidence" value="ECO:0007669"/>
    <property type="project" value="InterPro"/>
</dbReference>
<feature type="coiled-coil region" evidence="13">
    <location>
        <begin position="617"/>
        <end position="663"/>
    </location>
</feature>
<dbReference type="Pfam" id="PF07766">
    <property type="entry name" value="LETM1_RBD"/>
    <property type="match status" value="1"/>
</dbReference>
<evidence type="ECO:0000259" key="17">
    <source>
        <dbReference type="PROSITE" id="PS51758"/>
    </source>
</evidence>
<evidence type="ECO:0000256" key="9">
    <source>
        <dbReference type="ARBA" id="ARBA00023128"/>
    </source>
</evidence>
<comment type="subcellular location">
    <subcellularLocation>
        <location evidence="1">Mitochondrion inner membrane</location>
        <topology evidence="1">Single-pass membrane protein</topology>
    </subcellularLocation>
</comment>
<reference evidence="18" key="1">
    <citation type="submission" date="2021-01" db="EMBL/GenBank/DDBJ databases">
        <authorList>
            <person name="Corre E."/>
            <person name="Pelletier E."/>
            <person name="Niang G."/>
            <person name="Scheremetjew M."/>
            <person name="Finn R."/>
            <person name="Kale V."/>
            <person name="Holt S."/>
            <person name="Cochrane G."/>
            <person name="Meng A."/>
            <person name="Brown T."/>
            <person name="Cohen L."/>
        </authorList>
    </citation>
    <scope>NUCLEOTIDE SEQUENCE</scope>
    <source>
        <strain evidence="18">NY070348D</strain>
    </source>
</reference>
<evidence type="ECO:0000256" key="2">
    <source>
        <dbReference type="ARBA" id="ARBA00009584"/>
    </source>
</evidence>
<gene>
    <name evidence="18" type="ORF">QSP1433_LOCUS1359</name>
</gene>
<evidence type="ECO:0000256" key="14">
    <source>
        <dbReference type="SAM" id="MobiDB-lite"/>
    </source>
</evidence>
<dbReference type="InterPro" id="IPR011992">
    <property type="entry name" value="EF-hand-dom_pair"/>
</dbReference>
<evidence type="ECO:0000256" key="7">
    <source>
        <dbReference type="ARBA" id="ARBA00022837"/>
    </source>
</evidence>
<keyword evidence="7" id="KW-0106">Calcium</keyword>
<dbReference type="GO" id="GO:0043022">
    <property type="term" value="F:ribosome binding"/>
    <property type="evidence" value="ECO:0007669"/>
    <property type="project" value="InterPro"/>
</dbReference>
<evidence type="ECO:0000256" key="6">
    <source>
        <dbReference type="ARBA" id="ARBA00022792"/>
    </source>
</evidence>
<evidence type="ECO:0000256" key="15">
    <source>
        <dbReference type="SAM" id="Phobius"/>
    </source>
</evidence>
<dbReference type="Pfam" id="PF13499">
    <property type="entry name" value="EF-hand_7"/>
    <property type="match status" value="1"/>
</dbReference>
<feature type="domain" description="Letm1 RBD" evidence="17">
    <location>
        <begin position="292"/>
        <end position="506"/>
    </location>
</feature>
<sequence length="796" mass="90553">MESLGGSMLRHGRSRYVQRALRHGSHWRRGQQRMYHRPIVFHLQSIDRREDKANGRVVGTAVPWGIAGLYWQPQFCGGAVRAYTKSGFVMEQAQTQTGAQVTPTPPIMNSKKVGDNKVGASLTSMPSSGSPGVKKAVRRSTSSVSGLSKPQQEKRDYVRIVGGKLFEWTKLTLSITWQFIRNPLIVKKWSRNAWTSVKDMAAHTWAGFKLLGVEIRTSKNLVAKRIGGNPLTRRERRQLVRTTADLARVVPFMFFILVPFMELLLPVALKLFPNMLPSTFQDSYKREEDMKRQLKLRLELASFLQEMVVEMEDKVKEIAMDKAEDMEKMKISLDDVQHFMELVRMGKPIHQESVIKVAKLFSDELTTDNMSRSQLVTLCRYMGLTPYGGDQFLRFQLRSKITTLREDDATIFFEGVESLNLLELKQACEERGMRATGLTMHQLRTQLRRWIDLSVDKNVPLSLLILSRAFTLQGKERRENIESALSEAISQMDEDVLHEALVAGAKSQDLETDPATLSKLKLEAIMAQNELIEAEIKEKARKQEFLEKLRMKAQQELDEQLGVAEVVSEAVDQREKEATEQMERVEEGSSIDKEIVLEEPTPDIAKPIKLEETAHVEAQVTEAKENLEKTLEFLQVLASDSSLEEEKKNLEKILEKQEELDAEKAVSSGRIIKTDDEGTPVSVAAEGFEPEKRIRSLLKRKVKSMLDKLEVDVEKTDEEIGNNLKILDLDNDGKISAHELRLAIVKALKQKEDYSDDKINELIEQLDLDRDGIISLDELDSILRNVRDERLPSSSL</sequence>